<evidence type="ECO:0000313" key="11">
    <source>
        <dbReference type="Proteomes" id="UP001431209"/>
    </source>
</evidence>
<dbReference type="Pfam" id="PF04506">
    <property type="entry name" value="Rft-1"/>
    <property type="match status" value="1"/>
</dbReference>
<accession>A0AAW2YGS1</accession>
<feature type="transmembrane region" description="Helical" evidence="9">
    <location>
        <begin position="86"/>
        <end position="110"/>
    </location>
</feature>
<evidence type="ECO:0000256" key="2">
    <source>
        <dbReference type="ARBA" id="ARBA00004922"/>
    </source>
</evidence>
<dbReference type="PANTHER" id="PTHR13117">
    <property type="entry name" value="ENDOPLASMIC RETICULUM MULTISPAN TRANSMEMBRANE PROTEIN-RELATED"/>
    <property type="match status" value="1"/>
</dbReference>
<keyword evidence="11" id="KW-1185">Reference proteome</keyword>
<comment type="pathway">
    <text evidence="2">Protein modification; protein glycosylation.</text>
</comment>
<feature type="transmembrane region" description="Helical" evidence="9">
    <location>
        <begin position="28"/>
        <end position="48"/>
    </location>
</feature>
<evidence type="ECO:0000256" key="6">
    <source>
        <dbReference type="ARBA" id="ARBA00022989"/>
    </source>
</evidence>
<organism evidence="10 11">
    <name type="scientific">Acrasis kona</name>
    <dbReference type="NCBI Taxonomy" id="1008807"/>
    <lineage>
        <taxon>Eukaryota</taxon>
        <taxon>Discoba</taxon>
        <taxon>Heterolobosea</taxon>
        <taxon>Tetramitia</taxon>
        <taxon>Eutetramitia</taxon>
        <taxon>Acrasidae</taxon>
        <taxon>Acrasis</taxon>
    </lineage>
</organism>
<comment type="similarity">
    <text evidence="3 9">Belongs to the RFT1 family.</text>
</comment>
<reference evidence="10 11" key="1">
    <citation type="submission" date="2024-03" db="EMBL/GenBank/DDBJ databases">
        <title>The Acrasis kona genome and developmental transcriptomes reveal deep origins of eukaryotic multicellular pathways.</title>
        <authorList>
            <person name="Sheikh S."/>
            <person name="Fu C.-J."/>
            <person name="Brown M.W."/>
            <person name="Baldauf S.L."/>
        </authorList>
    </citation>
    <scope>NUCLEOTIDE SEQUENCE [LARGE SCALE GENOMIC DNA]</scope>
    <source>
        <strain evidence="10 11">ATCC MYA-3509</strain>
    </source>
</reference>
<evidence type="ECO:0000313" key="10">
    <source>
        <dbReference type="EMBL" id="KAL0476373.1"/>
    </source>
</evidence>
<comment type="subcellular location">
    <subcellularLocation>
        <location evidence="1 9">Endoplasmic reticulum membrane</location>
        <topology evidence="1 9">Multi-pass membrane protein</topology>
    </subcellularLocation>
</comment>
<dbReference type="GO" id="GO:0005789">
    <property type="term" value="C:endoplasmic reticulum membrane"/>
    <property type="evidence" value="ECO:0007669"/>
    <property type="project" value="UniProtKB-SubCell"/>
</dbReference>
<proteinExistence type="inferred from homology"/>
<evidence type="ECO:0000256" key="4">
    <source>
        <dbReference type="ARBA" id="ARBA00022692"/>
    </source>
</evidence>
<comment type="caution">
    <text evidence="10">The sequence shown here is derived from an EMBL/GenBank/DDBJ whole genome shotgun (WGS) entry which is preliminary data.</text>
</comment>
<dbReference type="InterPro" id="IPR007594">
    <property type="entry name" value="RFT1"/>
</dbReference>
<sequence length="422" mass="47586">MFYWNAQSNEEYNQVETMASKPLFLRALLIYAFSALLEVFSQPFYIVAQNLALFGLRVSIEGAALLCKIIVSASLVLTFYKDEWAVIAFSYAQLIYACVIFVGYTSYFTFNGKKKHDLNMLPERLPEKNYFDYHLLGVTFTFLKQSISKFFLTEGEKYVLLYCGTMTNQGVYDLVANLGSIVARTVFQAVEEIGNTTWSKLLSDKNVETRQVGVLQSRKMLTVLLKFCITLGSVFVFFGPAYTDVLLLVLYGNKWTSTEAPKVLSAYCFYVMFMAVNGITEAFAHAAANRTQLDHQNKWSAISMMVYLLVAYLFLAIFNLGVISLIVANCLNMGIRIYNNSNFIINYFGSSQPIQDAIPTRASCAVLIFTFVVTNVSKPYLHPLLHVVLGALCLLLFIVTIRLTDKAFLVNTKNLLSGKKFD</sequence>
<evidence type="ECO:0000256" key="7">
    <source>
        <dbReference type="ARBA" id="ARBA00023136"/>
    </source>
</evidence>
<keyword evidence="6 9" id="KW-1133">Transmembrane helix</keyword>
<name>A0AAW2YGS1_9EUKA</name>
<keyword evidence="7 9" id="KW-0472">Membrane</keyword>
<keyword evidence="5" id="KW-0256">Endoplasmic reticulum</keyword>
<protein>
    <recommendedName>
        <fullName evidence="9">Protein RFT1 homolog</fullName>
    </recommendedName>
</protein>
<evidence type="ECO:0000256" key="5">
    <source>
        <dbReference type="ARBA" id="ARBA00022824"/>
    </source>
</evidence>
<dbReference type="EMBL" id="JAOPGA020000026">
    <property type="protein sequence ID" value="KAL0476373.1"/>
    <property type="molecule type" value="Genomic_DNA"/>
</dbReference>
<evidence type="ECO:0000256" key="8">
    <source>
        <dbReference type="ARBA" id="ARBA00045912"/>
    </source>
</evidence>
<feature type="transmembrane region" description="Helical" evidence="9">
    <location>
        <begin position="263"/>
        <end position="284"/>
    </location>
</feature>
<dbReference type="Proteomes" id="UP001431209">
    <property type="component" value="Unassembled WGS sequence"/>
</dbReference>
<evidence type="ECO:0000256" key="1">
    <source>
        <dbReference type="ARBA" id="ARBA00004477"/>
    </source>
</evidence>
<feature type="transmembrane region" description="Helical" evidence="9">
    <location>
        <begin position="60"/>
        <end position="80"/>
    </location>
</feature>
<feature type="transmembrane region" description="Helical" evidence="9">
    <location>
        <begin position="223"/>
        <end position="243"/>
    </location>
</feature>
<keyword evidence="4 9" id="KW-0812">Transmembrane</keyword>
<feature type="transmembrane region" description="Helical" evidence="9">
    <location>
        <begin position="384"/>
        <end position="403"/>
    </location>
</feature>
<dbReference type="PANTHER" id="PTHR13117:SF5">
    <property type="entry name" value="PROTEIN RFT1 HOMOLOG"/>
    <property type="match status" value="1"/>
</dbReference>
<dbReference type="GO" id="GO:0006488">
    <property type="term" value="P:dolichol-linked oligosaccharide biosynthetic process"/>
    <property type="evidence" value="ECO:0007669"/>
    <property type="project" value="InterPro"/>
</dbReference>
<evidence type="ECO:0000256" key="3">
    <source>
        <dbReference type="ARBA" id="ARBA00010288"/>
    </source>
</evidence>
<comment type="caution">
    <text evidence="9">Lacks conserved residue(s) required for the propagation of feature annotation.</text>
</comment>
<evidence type="ECO:0000256" key="9">
    <source>
        <dbReference type="RuleBase" id="RU365067"/>
    </source>
</evidence>
<feature type="transmembrane region" description="Helical" evidence="9">
    <location>
        <begin position="305"/>
        <end position="328"/>
    </location>
</feature>
<dbReference type="GO" id="GO:0034203">
    <property type="term" value="P:glycolipid translocation"/>
    <property type="evidence" value="ECO:0007669"/>
    <property type="project" value="TreeGrafter"/>
</dbReference>
<gene>
    <name evidence="10" type="ORF">AKO1_004899</name>
</gene>
<dbReference type="AlphaFoldDB" id="A0AAW2YGS1"/>
<comment type="function">
    <text evidence="8 9">Intramembrane glycolipid transporter that operates in the biosynthetic pathway of dolichol-linked oligosaccharides, the glycan precursors employed in protein asparagine (N)-glycosylation. The sequential addition of sugars to dolichol pyrophosphate produces dolichol-linked oligosaccharides containing fourteen sugars, including two GlcNAcs, nine mannoses and three glucoses. Once assembled, the oligosaccharide is transferred from the lipid to nascent proteins by oligosaccharyltransferases. The assembly of dolichol-linked oligosaccharides begins on the cytosolic side of the endoplasmic reticulum membrane and finishes in its lumen. RFT1 could mediate the translocation of the cytosolically oriented intermediate DolPP-GlcNAc2Man5, produced by ALG11, into the ER lumen where dolichol-linked oligosaccharides assembly continues. However, the intramembrane lipid transporter activity could not be confirmed in vitro.</text>
</comment>